<keyword evidence="6" id="KW-1185">Reference proteome</keyword>
<dbReference type="GO" id="GO:0005737">
    <property type="term" value="C:cytoplasm"/>
    <property type="evidence" value="ECO:0007669"/>
    <property type="project" value="UniProtKB-SubCell"/>
</dbReference>
<dbReference type="SUPFAM" id="SSF56235">
    <property type="entry name" value="N-terminal nucleophile aminohydrolases (Ntn hydrolases)"/>
    <property type="match status" value="1"/>
</dbReference>
<organism evidence="5 6">
    <name type="scientific">Cyanidiococcus yangmingshanensis</name>
    <dbReference type="NCBI Taxonomy" id="2690220"/>
    <lineage>
        <taxon>Eukaryota</taxon>
        <taxon>Rhodophyta</taxon>
        <taxon>Bangiophyceae</taxon>
        <taxon>Cyanidiales</taxon>
        <taxon>Cyanidiaceae</taxon>
        <taxon>Cyanidiococcus</taxon>
    </lineage>
</organism>
<dbReference type="GO" id="GO:0005634">
    <property type="term" value="C:nucleus"/>
    <property type="evidence" value="ECO:0007669"/>
    <property type="project" value="UniProtKB-SubCell"/>
</dbReference>
<gene>
    <name evidence="5" type="primary">PSMA6</name>
    <name evidence="5" type="ORF">F1559_002056</name>
</gene>
<dbReference type="Gene3D" id="3.60.20.10">
    <property type="entry name" value="Glutamine Phosphoribosylpyrophosphate, subunit 1, domain 1"/>
    <property type="match status" value="1"/>
</dbReference>
<dbReference type="PROSITE" id="PS00388">
    <property type="entry name" value="PROTEASOME_ALPHA_1"/>
    <property type="match status" value="1"/>
</dbReference>
<dbReference type="PANTHER" id="PTHR11599">
    <property type="entry name" value="PROTEASOME SUBUNIT ALPHA/BETA"/>
    <property type="match status" value="1"/>
</dbReference>
<dbReference type="InterPro" id="IPR001353">
    <property type="entry name" value="Proteasome_sua/b"/>
</dbReference>
<dbReference type="Proteomes" id="UP000530660">
    <property type="component" value="Unassembled WGS sequence"/>
</dbReference>
<dbReference type="InterPro" id="IPR023332">
    <property type="entry name" value="Proteasome_alpha-type"/>
</dbReference>
<protein>
    <recommendedName>
        <fullName evidence="3">Proteasome subunit alpha type</fullName>
    </recommendedName>
</protein>
<dbReference type="SMART" id="SM00948">
    <property type="entry name" value="Proteasome_A_N"/>
    <property type="match status" value="1"/>
</dbReference>
<keyword evidence="1 2" id="KW-0647">Proteasome</keyword>
<dbReference type="OrthoDB" id="431557at2759"/>
<dbReference type="GO" id="GO:0019773">
    <property type="term" value="C:proteasome core complex, alpha-subunit complex"/>
    <property type="evidence" value="ECO:0007669"/>
    <property type="project" value="UniProtKB-UniRule"/>
</dbReference>
<keyword evidence="3" id="KW-0539">Nucleus</keyword>
<dbReference type="InterPro" id="IPR000426">
    <property type="entry name" value="Proteasome_asu_N"/>
</dbReference>
<dbReference type="Pfam" id="PF00227">
    <property type="entry name" value="Proteasome"/>
    <property type="match status" value="1"/>
</dbReference>
<evidence type="ECO:0000313" key="5">
    <source>
        <dbReference type="EMBL" id="KAF6002705.1"/>
    </source>
</evidence>
<name>A0A7J7IHX3_9RHOD</name>
<dbReference type="InterPro" id="IPR029055">
    <property type="entry name" value="Ntn_hydrolases_N"/>
</dbReference>
<comment type="caution">
    <text evidence="5">The sequence shown here is derived from an EMBL/GenBank/DDBJ whole genome shotgun (WGS) entry which is preliminary data.</text>
</comment>
<dbReference type="InterPro" id="IPR050115">
    <property type="entry name" value="Proteasome_alpha"/>
</dbReference>
<comment type="subcellular location">
    <subcellularLocation>
        <location evidence="3">Cytoplasm</location>
    </subcellularLocation>
    <subcellularLocation>
        <location evidence="3">Nucleus</location>
    </subcellularLocation>
</comment>
<evidence type="ECO:0000256" key="2">
    <source>
        <dbReference type="PROSITE-ProRule" id="PRU00808"/>
    </source>
</evidence>
<evidence type="ECO:0000256" key="1">
    <source>
        <dbReference type="ARBA" id="ARBA00022942"/>
    </source>
</evidence>
<comment type="subunit">
    <text evidence="3">The 26S proteasome consists of a 20S proteasome core and two 19S regulatory subunits.</text>
</comment>
<accession>A0A7J7IHX3</accession>
<dbReference type="GO" id="GO:0006511">
    <property type="term" value="P:ubiquitin-dependent protein catabolic process"/>
    <property type="evidence" value="ECO:0007669"/>
    <property type="project" value="InterPro"/>
</dbReference>
<keyword evidence="3" id="KW-0963">Cytoplasm</keyword>
<proteinExistence type="inferred from homology"/>
<comment type="similarity">
    <text evidence="2 3">Belongs to the peptidase T1A family.</text>
</comment>
<evidence type="ECO:0000256" key="3">
    <source>
        <dbReference type="RuleBase" id="RU000551"/>
    </source>
</evidence>
<dbReference type="PROSITE" id="PS51475">
    <property type="entry name" value="PROTEASOME_ALPHA_2"/>
    <property type="match status" value="1"/>
</dbReference>
<dbReference type="EMBL" id="VWRR01000009">
    <property type="protein sequence ID" value="KAF6002705.1"/>
    <property type="molecule type" value="Genomic_DNA"/>
</dbReference>
<feature type="domain" description="Proteasome alpha-type subunits" evidence="4">
    <location>
        <begin position="9"/>
        <end position="31"/>
    </location>
</feature>
<dbReference type="Pfam" id="PF10584">
    <property type="entry name" value="Proteasome_A_N"/>
    <property type="match status" value="1"/>
</dbReference>
<evidence type="ECO:0000259" key="4">
    <source>
        <dbReference type="PROSITE" id="PS00388"/>
    </source>
</evidence>
<sequence>MSRGNSAGYDRHITIFSPEGRLYQVEYAFKAVKLPGTTAVAVRGAQCVCAVVQRKLPDRLVEPDSVTSAARVSDAHGVVFAGLPTDGRAQVQRLRAEASEFRYQNGYEAPTLTRFIRSTLTCVPLGATLLFLGWDDHEGGYSGPRLYKVDPAGYCIGYRACAAGSKDVEAQNWLEKRLRERQEEVGADRGERLLFSTAGSAGGYGAPLRDIPLSDDDALELAIGALQSVTSSELKPADLEIALVTKDKRHFHVLSDQEVEEVLSRLSERD</sequence>
<evidence type="ECO:0000313" key="6">
    <source>
        <dbReference type="Proteomes" id="UP000530660"/>
    </source>
</evidence>
<reference evidence="5 6" key="1">
    <citation type="journal article" date="2020" name="J. Phycol.">
        <title>Comparative genome analysis reveals Cyanidiococcus gen. nov., a new extremophilic red algal genus sister to Cyanidioschyzon (Cyanidioschyzonaceae, Rhodophyta).</title>
        <authorList>
            <person name="Liu S.-L."/>
            <person name="Chiang Y.-R."/>
            <person name="Yoon H.S."/>
            <person name="Fu H.-Y."/>
        </authorList>
    </citation>
    <scope>NUCLEOTIDE SEQUENCE [LARGE SCALE GENOMIC DNA]</scope>
    <source>
        <strain evidence="5 6">THAL066</strain>
    </source>
</reference>
<dbReference type="AlphaFoldDB" id="A0A7J7IHX3"/>